<evidence type="ECO:0000256" key="1">
    <source>
        <dbReference type="SAM" id="SignalP"/>
    </source>
</evidence>
<feature type="chain" id="PRO_5047225184" description="YD repeat-containing protein" evidence="1">
    <location>
        <begin position="26"/>
        <end position="338"/>
    </location>
</feature>
<reference evidence="3" key="1">
    <citation type="journal article" date="2019" name="Int. J. Syst. Evol. Microbiol.">
        <title>The Global Catalogue of Microorganisms (GCM) 10K type strain sequencing project: providing services to taxonomists for standard genome sequencing and annotation.</title>
        <authorList>
            <consortium name="The Broad Institute Genomics Platform"/>
            <consortium name="The Broad Institute Genome Sequencing Center for Infectious Disease"/>
            <person name="Wu L."/>
            <person name="Ma J."/>
        </authorList>
    </citation>
    <scope>NUCLEOTIDE SEQUENCE [LARGE SCALE GENOMIC DNA]</scope>
    <source>
        <strain evidence="3">WYCCWR 13023</strain>
    </source>
</reference>
<name>A0ABV9PI20_9FLAO</name>
<comment type="caution">
    <text evidence="2">The sequence shown here is derived from an EMBL/GenBank/DDBJ whole genome shotgun (WGS) entry which is preliminary data.</text>
</comment>
<dbReference type="Proteomes" id="UP001595935">
    <property type="component" value="Unassembled WGS sequence"/>
</dbReference>
<evidence type="ECO:0008006" key="4">
    <source>
        <dbReference type="Google" id="ProtNLM"/>
    </source>
</evidence>
<evidence type="ECO:0000313" key="3">
    <source>
        <dbReference type="Proteomes" id="UP001595935"/>
    </source>
</evidence>
<evidence type="ECO:0000313" key="2">
    <source>
        <dbReference type="EMBL" id="MFC4749889.1"/>
    </source>
</evidence>
<accession>A0ABV9PI20</accession>
<dbReference type="PROSITE" id="PS51257">
    <property type="entry name" value="PROKAR_LIPOPROTEIN"/>
    <property type="match status" value="1"/>
</dbReference>
<keyword evidence="1" id="KW-0732">Signal</keyword>
<keyword evidence="3" id="KW-1185">Reference proteome</keyword>
<proteinExistence type="predicted"/>
<organism evidence="2 3">
    <name type="scientific">Flavobacterium branchiicola</name>
    <dbReference type="NCBI Taxonomy" id="1114875"/>
    <lineage>
        <taxon>Bacteria</taxon>
        <taxon>Pseudomonadati</taxon>
        <taxon>Bacteroidota</taxon>
        <taxon>Flavobacteriia</taxon>
        <taxon>Flavobacteriales</taxon>
        <taxon>Flavobacteriaceae</taxon>
        <taxon>Flavobacterium</taxon>
    </lineage>
</organism>
<dbReference type="EMBL" id="JBHSGV010000010">
    <property type="protein sequence ID" value="MFC4749889.1"/>
    <property type="molecule type" value="Genomic_DNA"/>
</dbReference>
<feature type="signal peptide" evidence="1">
    <location>
        <begin position="1"/>
        <end position="25"/>
    </location>
</feature>
<protein>
    <recommendedName>
        <fullName evidence="4">YD repeat-containing protein</fullName>
    </recommendedName>
</protein>
<gene>
    <name evidence="2" type="ORF">ACFO5S_20725</name>
</gene>
<sequence length="338" mass="39197">MKKKLLRLLSVFTILLQCTIVSCSADESSKEPEVVVPVDPKPVDPVVTKPVLPKSEMMKPAIVNISSSKTAKNAEVRKRIVKSTRFAQNIGVNIYEYHLDRDLNIYRSLPSENLFDVAEIALNKTTERDYDLVYKYNSLGQLISINTDKVYTNNGHTNTPENFSFTYNNNGSLNEMISSYAFGSHYTYNEQGLMEKRIENDGHVSYKYMYDEQGRINEAFFYIHDVLQMHYKYTYPNDTSYVKAWYSVNSDQTETLTSYVIFTFDPTKAGVYNKEPYYRLDNQYLHVTKISSNILSNGSWQVQFEAVPKYFYDEEGYLIKYDAAGFNYTTDITVFEYE</sequence>
<dbReference type="RefSeq" id="WP_213259977.1">
    <property type="nucleotide sequence ID" value="NZ_JAGYWA010000010.1"/>
</dbReference>